<evidence type="ECO:0000256" key="3">
    <source>
        <dbReference type="RuleBase" id="RU362132"/>
    </source>
</evidence>
<dbReference type="InterPro" id="IPR011766">
    <property type="entry name" value="TPP_enzyme_TPP-bd"/>
</dbReference>
<dbReference type="Gene3D" id="3.40.50.970">
    <property type="match status" value="2"/>
</dbReference>
<comment type="similarity">
    <text evidence="1 3">Belongs to the TPP enzyme family.</text>
</comment>
<accession>A0A0E4BMU9</accession>
<dbReference type="InterPro" id="IPR012000">
    <property type="entry name" value="Thiamin_PyroP_enz_cen_dom"/>
</dbReference>
<dbReference type="InterPro" id="IPR045229">
    <property type="entry name" value="TPP_enz"/>
</dbReference>
<dbReference type="GO" id="GO:0030976">
    <property type="term" value="F:thiamine pyrophosphate binding"/>
    <property type="evidence" value="ECO:0007669"/>
    <property type="project" value="InterPro"/>
</dbReference>
<feature type="domain" description="Thiamine pyrophosphate enzyme TPP-binding" evidence="5">
    <location>
        <begin position="458"/>
        <end position="583"/>
    </location>
</feature>
<dbReference type="Proteomes" id="UP000063308">
    <property type="component" value="Chromosome"/>
</dbReference>
<dbReference type="InterPro" id="IPR029061">
    <property type="entry name" value="THDP-binding"/>
</dbReference>
<evidence type="ECO:0000256" key="2">
    <source>
        <dbReference type="ARBA" id="ARBA00023052"/>
    </source>
</evidence>
<gene>
    <name evidence="7" type="ORF">NK6_2338</name>
</gene>
<evidence type="ECO:0000259" key="4">
    <source>
        <dbReference type="Pfam" id="PF00205"/>
    </source>
</evidence>
<evidence type="ECO:0000259" key="5">
    <source>
        <dbReference type="Pfam" id="PF02775"/>
    </source>
</evidence>
<dbReference type="InterPro" id="IPR000399">
    <property type="entry name" value="TPP-bd_CS"/>
</dbReference>
<evidence type="ECO:0000313" key="7">
    <source>
        <dbReference type="EMBL" id="BAR55519.1"/>
    </source>
</evidence>
<sequence>MRAPTQVCHDGASLRASANFGHHASVLAATPASGGNMKNKITGRSAFLALLKDEGITHLFGNPGTTELPIMHALKDHPDLTYVMAMQESLVVAIADGYSRASGKLVACNVHVAPGLGNAMGSLYNAQFTGTPMILTAGQQEQGHGLMEPVLYGPLVRMAEPLVKWAVEVTRLEDLPRIVRRAAKVAMTPPTGPVFISLPGDILNSEAGIDLGRSTRIDARTKPSDEALKAFAARLLKAERPVIVTMDEVVKSDALKEAAELAELLGAAAYQSSTPYGSHFLSESPSFVGTLARVQKVARDTLAPYDLLIALGGDPLRMSVYSEVDPLPDGLPILQVGLVDWEIAKNFGAEIALKADVKETLRALIPVLKEMGGAALAQRARQRLAELAPKNWSARRAALVEQIGKSAGRNPIDPDYLVLQMTEAMPGNAILVDEGLTSSRQITNLHPHRDRFGYHGLASGGIGWGLPASVGVSIANPDRPVVCFSGDGSAMYSIQSLWTAAHHKLPLNVVIANNGGYRIIKQRLLAFHGDDNYVGMDFIDPPVDFAGVAKALGCEAIKISDPSELKATLSSAFGRPGTKLIEVMVDGKV</sequence>
<dbReference type="GO" id="GO:0000287">
    <property type="term" value="F:magnesium ion binding"/>
    <property type="evidence" value="ECO:0007669"/>
    <property type="project" value="InterPro"/>
</dbReference>
<dbReference type="PROSITE" id="PS00187">
    <property type="entry name" value="TPP_ENZYMES"/>
    <property type="match status" value="1"/>
</dbReference>
<dbReference type="GO" id="GO:0050660">
    <property type="term" value="F:flavin adenine dinucleotide binding"/>
    <property type="evidence" value="ECO:0007669"/>
    <property type="project" value="TreeGrafter"/>
</dbReference>
<dbReference type="AlphaFoldDB" id="A0A0E4BMU9"/>
<dbReference type="InterPro" id="IPR012001">
    <property type="entry name" value="Thiamin_PyroP_enz_TPP-bd_dom"/>
</dbReference>
<dbReference type="EMBL" id="AP014685">
    <property type="protein sequence ID" value="BAR55519.1"/>
    <property type="molecule type" value="Genomic_DNA"/>
</dbReference>
<protein>
    <submittedName>
        <fullName evidence="7">Benzoylformate decarboxylase</fullName>
    </submittedName>
</protein>
<feature type="domain" description="Thiamine pyrophosphate enzyme central" evidence="4">
    <location>
        <begin position="229"/>
        <end position="364"/>
    </location>
</feature>
<keyword evidence="2 3" id="KW-0786">Thiamine pyrophosphate</keyword>
<name>A0A0E4BMU9_9BRAD</name>
<evidence type="ECO:0000259" key="6">
    <source>
        <dbReference type="Pfam" id="PF02776"/>
    </source>
</evidence>
<dbReference type="Pfam" id="PF02775">
    <property type="entry name" value="TPP_enzyme_C"/>
    <property type="match status" value="1"/>
</dbReference>
<feature type="domain" description="Thiamine pyrophosphate enzyme N-terminal TPP-binding" evidence="6">
    <location>
        <begin position="42"/>
        <end position="142"/>
    </location>
</feature>
<dbReference type="CDD" id="cd02002">
    <property type="entry name" value="TPP_BFDC"/>
    <property type="match status" value="1"/>
</dbReference>
<evidence type="ECO:0000256" key="1">
    <source>
        <dbReference type="ARBA" id="ARBA00007812"/>
    </source>
</evidence>
<evidence type="ECO:0000313" key="8">
    <source>
        <dbReference type="Proteomes" id="UP000063308"/>
    </source>
</evidence>
<dbReference type="Pfam" id="PF02776">
    <property type="entry name" value="TPP_enzyme_N"/>
    <property type="match status" value="1"/>
</dbReference>
<dbReference type="GO" id="GO:0019752">
    <property type="term" value="P:carboxylic acid metabolic process"/>
    <property type="evidence" value="ECO:0007669"/>
    <property type="project" value="UniProtKB-ARBA"/>
</dbReference>
<dbReference type="SUPFAM" id="SSF52518">
    <property type="entry name" value="Thiamin diphosphate-binding fold (THDP-binding)"/>
    <property type="match status" value="2"/>
</dbReference>
<dbReference type="PANTHER" id="PTHR18968">
    <property type="entry name" value="THIAMINE PYROPHOSPHATE ENZYMES"/>
    <property type="match status" value="1"/>
</dbReference>
<reference evidence="7 8" key="1">
    <citation type="submission" date="2014-11" db="EMBL/GenBank/DDBJ databases">
        <title>Symbiosis island explosion on the genome of extra-slow-growing strains of soybean bradyrhizobia with massive insertion sequences.</title>
        <authorList>
            <person name="Iida T."/>
            <person name="Minamisawa K."/>
        </authorList>
    </citation>
    <scope>NUCLEOTIDE SEQUENCE [LARGE SCALE GENOMIC DNA]</scope>
    <source>
        <strain evidence="7 8">NK6</strain>
    </source>
</reference>
<dbReference type="SUPFAM" id="SSF52467">
    <property type="entry name" value="DHS-like NAD/FAD-binding domain"/>
    <property type="match status" value="1"/>
</dbReference>
<dbReference type="InterPro" id="IPR029035">
    <property type="entry name" value="DHS-like_NAD/FAD-binding_dom"/>
</dbReference>
<dbReference type="Pfam" id="PF00205">
    <property type="entry name" value="TPP_enzyme_M"/>
    <property type="match status" value="1"/>
</dbReference>
<organism evidence="7 8">
    <name type="scientific">Bradyrhizobium diazoefficiens</name>
    <dbReference type="NCBI Taxonomy" id="1355477"/>
    <lineage>
        <taxon>Bacteria</taxon>
        <taxon>Pseudomonadati</taxon>
        <taxon>Pseudomonadota</taxon>
        <taxon>Alphaproteobacteria</taxon>
        <taxon>Hyphomicrobiales</taxon>
        <taxon>Nitrobacteraceae</taxon>
        <taxon>Bradyrhizobium</taxon>
    </lineage>
</organism>
<proteinExistence type="inferred from homology"/>
<dbReference type="Gene3D" id="3.40.50.1220">
    <property type="entry name" value="TPP-binding domain"/>
    <property type="match status" value="1"/>
</dbReference>
<dbReference type="PANTHER" id="PTHR18968:SF133">
    <property type="entry name" value="BENZOYLFORMATE DECARBOXYLASE"/>
    <property type="match status" value="1"/>
</dbReference>
<dbReference type="GO" id="GO:0003984">
    <property type="term" value="F:acetolactate synthase activity"/>
    <property type="evidence" value="ECO:0007669"/>
    <property type="project" value="TreeGrafter"/>
</dbReference>
<dbReference type="CDD" id="cd07035">
    <property type="entry name" value="TPP_PYR_POX_like"/>
    <property type="match status" value="1"/>
</dbReference>